<dbReference type="AlphaFoldDB" id="A0A7J0FZT8"/>
<keyword evidence="3" id="KW-1185">Reference proteome</keyword>
<reference evidence="2 3" key="1">
    <citation type="submission" date="2019-07" db="EMBL/GenBank/DDBJ databases">
        <title>De Novo Assembly of kiwifruit Actinidia rufa.</title>
        <authorList>
            <person name="Sugita-Konishi S."/>
            <person name="Sato K."/>
            <person name="Mori E."/>
            <person name="Abe Y."/>
            <person name="Kisaki G."/>
            <person name="Hamano K."/>
            <person name="Suezawa K."/>
            <person name="Otani M."/>
            <person name="Fukuda T."/>
            <person name="Manabe T."/>
            <person name="Gomi K."/>
            <person name="Tabuchi M."/>
            <person name="Akimitsu K."/>
            <person name="Kataoka I."/>
        </authorList>
    </citation>
    <scope>NUCLEOTIDE SEQUENCE [LARGE SCALE GENOMIC DNA]</scope>
    <source>
        <strain evidence="3">cv. Fuchu</strain>
    </source>
</reference>
<accession>A0A7J0FZT8</accession>
<evidence type="ECO:0000313" key="3">
    <source>
        <dbReference type="Proteomes" id="UP000585474"/>
    </source>
</evidence>
<name>A0A7J0FZT8_9ERIC</name>
<organism evidence="2 3">
    <name type="scientific">Actinidia rufa</name>
    <dbReference type="NCBI Taxonomy" id="165716"/>
    <lineage>
        <taxon>Eukaryota</taxon>
        <taxon>Viridiplantae</taxon>
        <taxon>Streptophyta</taxon>
        <taxon>Embryophyta</taxon>
        <taxon>Tracheophyta</taxon>
        <taxon>Spermatophyta</taxon>
        <taxon>Magnoliopsida</taxon>
        <taxon>eudicotyledons</taxon>
        <taxon>Gunneridae</taxon>
        <taxon>Pentapetalae</taxon>
        <taxon>asterids</taxon>
        <taxon>Ericales</taxon>
        <taxon>Actinidiaceae</taxon>
        <taxon>Actinidia</taxon>
    </lineage>
</organism>
<evidence type="ECO:0000256" key="1">
    <source>
        <dbReference type="SAM" id="MobiDB-lite"/>
    </source>
</evidence>
<dbReference type="EMBL" id="BJWL01000016">
    <property type="protein sequence ID" value="GFZ03438.1"/>
    <property type="molecule type" value="Genomic_DNA"/>
</dbReference>
<evidence type="ECO:0000313" key="2">
    <source>
        <dbReference type="EMBL" id="GFZ03438.1"/>
    </source>
</evidence>
<feature type="region of interest" description="Disordered" evidence="1">
    <location>
        <begin position="1"/>
        <end position="20"/>
    </location>
</feature>
<proteinExistence type="predicted"/>
<sequence>MMDEVNHLPSSPQEESSYHGENLKARVLEDDETIMSTRPGKVAFYEAAFHAGLRLRKRCNKLPILTYLEEQRFNKVLKKIGEGGFFPIMTILGSKAFRKCFGLNRRNMASSDGDNAEDKPVEGATLVVGDVGESHHSRDEHARAISKNIDLQKLTKMAKSSKAATPALAKLYESSELCPTRLICIYLAYVWEELAKLYMSYELCPIRLICIYLLDIWEELAKLYASSELYAR</sequence>
<dbReference type="Proteomes" id="UP000585474">
    <property type="component" value="Unassembled WGS sequence"/>
</dbReference>
<protein>
    <submittedName>
        <fullName evidence="2">Uncharacterized protein</fullName>
    </submittedName>
</protein>
<comment type="caution">
    <text evidence="2">The sequence shown here is derived from an EMBL/GenBank/DDBJ whole genome shotgun (WGS) entry which is preliminary data.</text>
</comment>
<gene>
    <name evidence="2" type="ORF">Acr_16g0000620</name>
</gene>